<evidence type="ECO:0000313" key="2">
    <source>
        <dbReference type="EMBL" id="MBI6882717.1"/>
    </source>
</evidence>
<name>A0A8I1EB27_PSEPU</name>
<sequence>MATHFEINASIACGKNASADRTDNPEQVTCKSCLRSKSFPQQGAVADQAPAKAVAPAPAPVEAAPAAKPVLAAVAPAASGKPSTTTARKEKHAEAKGTRSIAFAEWRARFGANDRLPRGKAFASK</sequence>
<organism evidence="2 3">
    <name type="scientific">Pseudomonas putida</name>
    <name type="common">Arthrobacter siderocapsulatus</name>
    <dbReference type="NCBI Taxonomy" id="303"/>
    <lineage>
        <taxon>Bacteria</taxon>
        <taxon>Pseudomonadati</taxon>
        <taxon>Pseudomonadota</taxon>
        <taxon>Gammaproteobacteria</taxon>
        <taxon>Pseudomonadales</taxon>
        <taxon>Pseudomonadaceae</taxon>
        <taxon>Pseudomonas</taxon>
    </lineage>
</organism>
<dbReference type="AlphaFoldDB" id="A0A8I1EB27"/>
<evidence type="ECO:0000313" key="3">
    <source>
        <dbReference type="Proteomes" id="UP000637061"/>
    </source>
</evidence>
<feature type="compositionally biased region" description="Basic and acidic residues" evidence="1">
    <location>
        <begin position="87"/>
        <end position="97"/>
    </location>
</feature>
<feature type="region of interest" description="Disordered" evidence="1">
    <location>
        <begin position="77"/>
        <end position="99"/>
    </location>
</feature>
<gene>
    <name evidence="2" type="ORF">JEU22_02230</name>
</gene>
<protein>
    <submittedName>
        <fullName evidence="2">Uncharacterized protein</fullName>
    </submittedName>
</protein>
<feature type="region of interest" description="Disordered" evidence="1">
    <location>
        <begin position="1"/>
        <end position="24"/>
    </location>
</feature>
<comment type="caution">
    <text evidence="2">The sequence shown here is derived from an EMBL/GenBank/DDBJ whole genome shotgun (WGS) entry which is preliminary data.</text>
</comment>
<dbReference type="EMBL" id="JAEHTE010000001">
    <property type="protein sequence ID" value="MBI6882717.1"/>
    <property type="molecule type" value="Genomic_DNA"/>
</dbReference>
<accession>A0A8I1EB27</accession>
<evidence type="ECO:0000256" key="1">
    <source>
        <dbReference type="SAM" id="MobiDB-lite"/>
    </source>
</evidence>
<proteinExistence type="predicted"/>
<dbReference type="Proteomes" id="UP000637061">
    <property type="component" value="Unassembled WGS sequence"/>
</dbReference>
<dbReference type="RefSeq" id="WP_198746325.1">
    <property type="nucleotide sequence ID" value="NZ_JAEHTE010000001.1"/>
</dbReference>
<reference evidence="2" key="1">
    <citation type="submission" date="2020-12" db="EMBL/GenBank/DDBJ databases">
        <title>Enhanced detection system for hospital associated transmission using whole genome sequencing surveillance.</title>
        <authorList>
            <person name="Harrison L.H."/>
            <person name="Van Tyne D."/>
            <person name="Marsh J.W."/>
            <person name="Griffith M.P."/>
            <person name="Snyder D.J."/>
            <person name="Cooper V.S."/>
            <person name="Mustapha M."/>
        </authorList>
    </citation>
    <scope>NUCLEOTIDE SEQUENCE</scope>
    <source>
        <strain evidence="2">PSB00042</strain>
    </source>
</reference>